<reference evidence="1" key="1">
    <citation type="submission" date="2013-07" db="EMBL/GenBank/DDBJ databases">
        <title>The genome of Eucalyptus grandis.</title>
        <authorList>
            <person name="Schmutz J."/>
            <person name="Hayes R."/>
            <person name="Myburg A."/>
            <person name="Tuskan G."/>
            <person name="Grattapaglia D."/>
            <person name="Rokhsar D.S."/>
        </authorList>
    </citation>
    <scope>NUCLEOTIDE SEQUENCE</scope>
    <source>
        <tissue evidence="1">Leaf extractions</tissue>
    </source>
</reference>
<accession>A0A059BSG9</accession>
<proteinExistence type="predicted"/>
<dbReference type="AlphaFoldDB" id="A0A059BSG9"/>
<evidence type="ECO:0000313" key="1">
    <source>
        <dbReference type="EMBL" id="KCW68600.1"/>
    </source>
</evidence>
<dbReference type="EMBL" id="KK198758">
    <property type="protein sequence ID" value="KCW68600.1"/>
    <property type="molecule type" value="Genomic_DNA"/>
</dbReference>
<dbReference type="InParanoid" id="A0A059BSG9"/>
<name>A0A059BSG9_EUCGR</name>
<sequence>MNKYFASSFDSIYSNSNISHLLKDLFLHVLDMSLVNMFLLSRYNDGVRDAQFRHTPPNGKAVGMYSSLMIICNLMTRY</sequence>
<dbReference type="Gramene" id="KCW68600">
    <property type="protein sequence ID" value="KCW68600"/>
    <property type="gene ID" value="EUGRSUZ_F02210"/>
</dbReference>
<gene>
    <name evidence="1" type="ORF">EUGRSUZ_F02210</name>
</gene>
<organism evidence="1">
    <name type="scientific">Eucalyptus grandis</name>
    <name type="common">Flooded gum</name>
    <dbReference type="NCBI Taxonomy" id="71139"/>
    <lineage>
        <taxon>Eukaryota</taxon>
        <taxon>Viridiplantae</taxon>
        <taxon>Streptophyta</taxon>
        <taxon>Embryophyta</taxon>
        <taxon>Tracheophyta</taxon>
        <taxon>Spermatophyta</taxon>
        <taxon>Magnoliopsida</taxon>
        <taxon>eudicotyledons</taxon>
        <taxon>Gunneridae</taxon>
        <taxon>Pentapetalae</taxon>
        <taxon>rosids</taxon>
        <taxon>malvids</taxon>
        <taxon>Myrtales</taxon>
        <taxon>Myrtaceae</taxon>
        <taxon>Myrtoideae</taxon>
        <taxon>Eucalypteae</taxon>
        <taxon>Eucalyptus</taxon>
    </lineage>
</organism>
<protein>
    <submittedName>
        <fullName evidence="1">Uncharacterized protein</fullName>
    </submittedName>
</protein>